<proteinExistence type="predicted"/>
<name>A0A2P4X8U7_9STRA</name>
<dbReference type="AlphaFoldDB" id="A0A2P4X8U7"/>
<reference evidence="1 2" key="1">
    <citation type="journal article" date="2017" name="Genome Biol. Evol.">
        <title>Phytophthora megakarya and P. palmivora, closely related causal agents of cacao black pod rot, underwent increases in genome sizes and gene numbers by different mechanisms.</title>
        <authorList>
            <person name="Ali S.S."/>
            <person name="Shao J."/>
            <person name="Lary D.J."/>
            <person name="Kronmiller B."/>
            <person name="Shen D."/>
            <person name="Strem M.D."/>
            <person name="Amoako-Attah I."/>
            <person name="Akrofi A.Y."/>
            <person name="Begoude B.A."/>
            <person name="Ten Hoopen G.M."/>
            <person name="Coulibaly K."/>
            <person name="Kebe B.I."/>
            <person name="Melnick R.L."/>
            <person name="Guiltinan M.J."/>
            <person name="Tyler B.M."/>
            <person name="Meinhardt L.W."/>
            <person name="Bailey B.A."/>
        </authorList>
    </citation>
    <scope>NUCLEOTIDE SEQUENCE [LARGE SCALE GENOMIC DNA]</scope>
    <source>
        <strain evidence="2">sbr112.9</strain>
    </source>
</reference>
<evidence type="ECO:0000313" key="2">
    <source>
        <dbReference type="Proteomes" id="UP000237271"/>
    </source>
</evidence>
<dbReference type="EMBL" id="NCKW01015710">
    <property type="protein sequence ID" value="POM61973.1"/>
    <property type="molecule type" value="Genomic_DNA"/>
</dbReference>
<comment type="caution">
    <text evidence="1">The sequence shown here is derived from an EMBL/GenBank/DDBJ whole genome shotgun (WGS) entry which is preliminary data.</text>
</comment>
<organism evidence="1 2">
    <name type="scientific">Phytophthora palmivora</name>
    <dbReference type="NCBI Taxonomy" id="4796"/>
    <lineage>
        <taxon>Eukaryota</taxon>
        <taxon>Sar</taxon>
        <taxon>Stramenopiles</taxon>
        <taxon>Oomycota</taxon>
        <taxon>Peronosporomycetes</taxon>
        <taxon>Peronosporales</taxon>
        <taxon>Peronosporaceae</taxon>
        <taxon>Phytophthora</taxon>
    </lineage>
</organism>
<sequence>MTAWLATHFPETIDTNTNKMQIPLSNDAVLAFFGHICSPVHLCDRDNLDSKTYRDDVLALGMRAEEKVLSFLSQRYISSRG</sequence>
<accession>A0A2P4X8U7</accession>
<keyword evidence="2" id="KW-1185">Reference proteome</keyword>
<protein>
    <submittedName>
        <fullName evidence="1">Uncharacterized protein</fullName>
    </submittedName>
</protein>
<gene>
    <name evidence="1" type="ORF">PHPALM_28930</name>
</gene>
<dbReference type="OrthoDB" id="94134at2759"/>
<dbReference type="Proteomes" id="UP000237271">
    <property type="component" value="Unassembled WGS sequence"/>
</dbReference>
<evidence type="ECO:0000313" key="1">
    <source>
        <dbReference type="EMBL" id="POM61973.1"/>
    </source>
</evidence>